<gene>
    <name evidence="1" type="ORF">J2W84_003946</name>
</gene>
<accession>A0ABU1R0H0</accession>
<evidence type="ECO:0000313" key="1">
    <source>
        <dbReference type="EMBL" id="MDR6806898.1"/>
    </source>
</evidence>
<keyword evidence="2" id="KW-1185">Reference proteome</keyword>
<evidence type="ECO:0000313" key="2">
    <source>
        <dbReference type="Proteomes" id="UP001264980"/>
    </source>
</evidence>
<dbReference type="EMBL" id="JAVDTI010000003">
    <property type="protein sequence ID" value="MDR6806898.1"/>
    <property type="molecule type" value="Genomic_DNA"/>
</dbReference>
<name>A0ABU1R0H0_9BACT</name>
<protein>
    <submittedName>
        <fullName evidence="1">GNAT superfamily N-acetyltransferase</fullName>
    </submittedName>
</protein>
<dbReference type="RefSeq" id="WP_309986423.1">
    <property type="nucleotide sequence ID" value="NZ_JAVDTI010000003.1"/>
</dbReference>
<dbReference type="Proteomes" id="UP001264980">
    <property type="component" value="Unassembled WGS sequence"/>
</dbReference>
<comment type="caution">
    <text evidence="1">The sequence shown here is derived from an EMBL/GenBank/DDBJ whole genome shotgun (WGS) entry which is preliminary data.</text>
</comment>
<organism evidence="1 2">
    <name type="scientific">Dyadobacter fermentans</name>
    <dbReference type="NCBI Taxonomy" id="94254"/>
    <lineage>
        <taxon>Bacteria</taxon>
        <taxon>Pseudomonadati</taxon>
        <taxon>Bacteroidota</taxon>
        <taxon>Cytophagia</taxon>
        <taxon>Cytophagales</taxon>
        <taxon>Spirosomataceae</taxon>
        <taxon>Dyadobacter</taxon>
    </lineage>
</organism>
<reference evidence="1 2" key="1">
    <citation type="submission" date="2023-07" db="EMBL/GenBank/DDBJ databases">
        <title>Sorghum-associated microbial communities from plants grown in Nebraska, USA.</title>
        <authorList>
            <person name="Schachtman D."/>
        </authorList>
    </citation>
    <scope>NUCLEOTIDE SEQUENCE [LARGE SCALE GENOMIC DNA]</scope>
    <source>
        <strain evidence="1 2">BE57</strain>
    </source>
</reference>
<sequence>MNDPVCEIISYSEAQNRSLLQFEKGIVQGGQIQLEIVKEHFLSRAAVFRNYRVLIAINAQNDIVGTAIGAQTTIEINGEKIQAGFGFDAKVSPHQRRKGLGRKLAKEMYRQFFKPHGLSGNYMTAKLNNAAVLKMISGMLSNVWVYNFTYLTIPTSARMKPSDISEPTPDNFGVRLFDPQSVDNNYYTCFENGLGCFHSHKMYLLKIKKVKFIYRTALGLLRKYYPSKYQNIPKEGETMSFSVLYNHRIDNLAGINVVLEDLQRKGIGYLLVCCKKRGAIYRSLKSISINSYDYNIVTDFHLNENDAVNLDVRCL</sequence>
<proteinExistence type="predicted"/>
<dbReference type="InterPro" id="IPR016181">
    <property type="entry name" value="Acyl_CoA_acyltransferase"/>
</dbReference>
<dbReference type="SUPFAM" id="SSF55729">
    <property type="entry name" value="Acyl-CoA N-acyltransferases (Nat)"/>
    <property type="match status" value="1"/>
</dbReference>